<dbReference type="Pfam" id="PF23763">
    <property type="entry name" value="Beta-barrel_GLAA-B_I"/>
    <property type="match status" value="1"/>
</dbReference>
<evidence type="ECO:0000259" key="9">
    <source>
        <dbReference type="Pfam" id="PF23764"/>
    </source>
</evidence>
<accession>A0A412VZK9</accession>
<evidence type="ECO:0000256" key="4">
    <source>
        <dbReference type="ARBA" id="ARBA00022737"/>
    </source>
</evidence>
<dbReference type="InterPro" id="IPR012334">
    <property type="entry name" value="Pectin_lyas_fold"/>
</dbReference>
<evidence type="ECO:0000313" key="11">
    <source>
        <dbReference type="Proteomes" id="UP000283369"/>
    </source>
</evidence>
<gene>
    <name evidence="10" type="ORF">DWW25_07960</name>
</gene>
<dbReference type="Proteomes" id="UP000283369">
    <property type="component" value="Unassembled WGS sequence"/>
</dbReference>
<evidence type="ECO:0000313" key="10">
    <source>
        <dbReference type="EMBL" id="RGV15696.1"/>
    </source>
</evidence>
<evidence type="ECO:0000256" key="1">
    <source>
        <dbReference type="ARBA" id="ARBA00001255"/>
    </source>
</evidence>
<evidence type="ECO:0000256" key="3">
    <source>
        <dbReference type="ARBA" id="ARBA00022729"/>
    </source>
</evidence>
<keyword evidence="3 7" id="KW-0732">Signal</keyword>
<feature type="domain" description="GLAA-B beta-barrel" evidence="9">
    <location>
        <begin position="347"/>
        <end position="414"/>
    </location>
</feature>
<evidence type="ECO:0000256" key="2">
    <source>
        <dbReference type="ARBA" id="ARBA00001271"/>
    </source>
</evidence>
<proteinExistence type="predicted"/>
<dbReference type="EMBL" id="QRYV01000015">
    <property type="protein sequence ID" value="RGV15696.1"/>
    <property type="molecule type" value="Genomic_DNA"/>
</dbReference>
<name>A0A412VZK9_9BACE</name>
<dbReference type="SUPFAM" id="SSF51126">
    <property type="entry name" value="Pectin lyase-like"/>
    <property type="match status" value="1"/>
</dbReference>
<evidence type="ECO:0000256" key="6">
    <source>
        <dbReference type="ARBA" id="ARBA00023295"/>
    </source>
</evidence>
<dbReference type="GO" id="GO:0004557">
    <property type="term" value="F:alpha-galactosidase activity"/>
    <property type="evidence" value="ECO:0007669"/>
    <property type="project" value="UniProtKB-EC"/>
</dbReference>
<reference evidence="10 11" key="1">
    <citation type="submission" date="2018-08" db="EMBL/GenBank/DDBJ databases">
        <title>A genome reference for cultivated species of the human gut microbiota.</title>
        <authorList>
            <person name="Zou Y."/>
            <person name="Xue W."/>
            <person name="Luo G."/>
        </authorList>
    </citation>
    <scope>NUCLEOTIDE SEQUENCE [LARGE SCALE GENOMIC DNA]</scope>
    <source>
        <strain evidence="10 11">AF14-7</strain>
    </source>
</reference>
<evidence type="ECO:0000256" key="7">
    <source>
        <dbReference type="SAM" id="SignalP"/>
    </source>
</evidence>
<dbReference type="Gene3D" id="2.160.20.10">
    <property type="entry name" value="Single-stranded right-handed beta-helix, Pectin lyase-like"/>
    <property type="match status" value="2"/>
</dbReference>
<dbReference type="InterPro" id="IPR056441">
    <property type="entry name" value="Beta-barrel_GLAA-B_II"/>
</dbReference>
<comment type="catalytic activity">
    <reaction evidence="1">
        <text>Hydrolysis of terminal, non-reducing alpha-D-galactose residues in alpha-D-galactosides, including galactose oligosaccharides, galactomannans and galactolipids.</text>
        <dbReference type="EC" id="3.2.1.22"/>
    </reaction>
</comment>
<feature type="chain" id="PRO_5019159767" evidence="7">
    <location>
        <begin position="28"/>
        <end position="576"/>
    </location>
</feature>
<feature type="signal peptide" evidence="7">
    <location>
        <begin position="1"/>
        <end position="27"/>
    </location>
</feature>
<keyword evidence="5" id="KW-0378">Hydrolase</keyword>
<comment type="catalytic activity">
    <reaction evidence="2">
        <text>Hydrolysis of terminal, non-reducing branched (1-&gt;3)-alpha-D-galactosidic residues, producing free D-galactose.</text>
        <dbReference type="EC" id="3.2.1.n1"/>
    </reaction>
</comment>
<dbReference type="InterPro" id="IPR057275">
    <property type="entry name" value="Beta-barrel_GLAA-B_I"/>
</dbReference>
<keyword evidence="6" id="KW-0326">Glycosidase</keyword>
<evidence type="ECO:0000259" key="8">
    <source>
        <dbReference type="Pfam" id="PF23763"/>
    </source>
</evidence>
<keyword evidence="4" id="KW-0677">Repeat</keyword>
<dbReference type="RefSeq" id="WP_117809491.1">
    <property type="nucleotide sequence ID" value="NZ_JAQCUV010000014.1"/>
</dbReference>
<dbReference type="AlphaFoldDB" id="A0A412VZK9"/>
<organism evidence="10 11">
    <name type="scientific">Bacteroides xylanisolvens</name>
    <dbReference type="NCBI Taxonomy" id="371601"/>
    <lineage>
        <taxon>Bacteria</taxon>
        <taxon>Pseudomonadati</taxon>
        <taxon>Bacteroidota</taxon>
        <taxon>Bacteroidia</taxon>
        <taxon>Bacteroidales</taxon>
        <taxon>Bacteroidaceae</taxon>
        <taxon>Bacteroides</taxon>
    </lineage>
</organism>
<dbReference type="InterPro" id="IPR011050">
    <property type="entry name" value="Pectin_lyase_fold/virulence"/>
</dbReference>
<feature type="domain" description="GLAA-B beta-barrel" evidence="8">
    <location>
        <begin position="148"/>
        <end position="231"/>
    </location>
</feature>
<sequence length="576" mass="64686">MKKNVITRILTVSLAVLLCMACTSVHKQGETVDASVFGLKPDTGEDASGFIRKALEYCTGHHVTKLIIEPGRYDFYPEQTFETYLFISNNHDGLKSVAFLLKGMADFEISAPGAQFVFHGYTLPFVLENCRNVKLTGFSINFARTFQSEGDILSVGNGKLEVSFSEEYPFKVENERLKFYDETGKIEYPFGNLLEFDPIRKETAYMARDYYIGNNLKAEQTGPCSVRLHIPDIQGTPGNKMVFAPNHRLVPNIVIHRCEDIEVDSITMYNSGGMGFIAQMSKNLTVSKMVVTPPSGKVVSCTADATHFSNCTGKIWIEDCLFENQMDDATNIHGIYMRIKKKISPYKLLVQLVHHEQLGMDIFNPKDSVEMVDAKTMVTYAHAQIDSVKRLNKDFTEITFSDNLSEKVKINDVVGATVTPDIVLRNTVCRRNRARGVLLGSRTSILIEGCTFHIGGAAIMTGGDSRYWFEQGGVSNMTIRNNIFDNCMFGNWGRAIISLDAGEEPEPADVPRFNRNVLVENNEFRLVDSRIVSAVSVDGFVFRNNKIIRSDDYPFSSQQAEPFIMERSVHVDIEKE</sequence>
<dbReference type="Pfam" id="PF23764">
    <property type="entry name" value="Beta-barrel_GLAA-B_II"/>
    <property type="match status" value="1"/>
</dbReference>
<protein>
    <submittedName>
        <fullName evidence="10">Right-handed parallel beta-helix repeat-containing protein</fullName>
    </submittedName>
</protein>
<evidence type="ECO:0000256" key="5">
    <source>
        <dbReference type="ARBA" id="ARBA00022801"/>
    </source>
</evidence>
<comment type="caution">
    <text evidence="10">The sequence shown here is derived from an EMBL/GenBank/DDBJ whole genome shotgun (WGS) entry which is preliminary data.</text>
</comment>